<dbReference type="GO" id="GO:0005829">
    <property type="term" value="C:cytosol"/>
    <property type="evidence" value="ECO:0007669"/>
    <property type="project" value="TreeGrafter"/>
</dbReference>
<dbReference type="InterPro" id="IPR018485">
    <property type="entry name" value="FGGY_C"/>
</dbReference>
<evidence type="ECO:0000259" key="10">
    <source>
        <dbReference type="Pfam" id="PF00370"/>
    </source>
</evidence>
<evidence type="ECO:0000256" key="7">
    <source>
        <dbReference type="ARBA" id="ARBA00022798"/>
    </source>
</evidence>
<keyword evidence="5" id="KW-0547">Nucleotide-binding</keyword>
<dbReference type="InterPro" id="IPR000577">
    <property type="entry name" value="Carb_kinase_FGGY"/>
</dbReference>
<evidence type="ECO:0000256" key="3">
    <source>
        <dbReference type="ARBA" id="ARBA00012099"/>
    </source>
</evidence>
<dbReference type="PIRSF" id="PIRSF000538">
    <property type="entry name" value="GlpK"/>
    <property type="match status" value="1"/>
</dbReference>
<keyword evidence="4" id="KW-0808">Transferase</keyword>
<reference evidence="12 13" key="1">
    <citation type="journal article" date="2010" name="Proc. Natl. Acad. Sci. U.S.A.">
        <title>Enigmatic, ultrasmall, uncultivated Archaea.</title>
        <authorList>
            <person name="Baker B.J."/>
            <person name="Comolli L.R."/>
            <person name="Dick G.J."/>
            <person name="Hauser L.J."/>
            <person name="Hyatt D."/>
            <person name="Dill B.D."/>
            <person name="Land M.L."/>
            <person name="Verberkmoes N.C."/>
            <person name="Hettich R.L."/>
            <person name="Banfield J.F."/>
        </authorList>
    </citation>
    <scope>NUCLEOTIDE SEQUENCE [LARGE SCALE GENOMIC DNA]</scope>
</reference>
<dbReference type="InterPro" id="IPR018484">
    <property type="entry name" value="FGGY_N"/>
</dbReference>
<proteinExistence type="inferred from homology"/>
<dbReference type="Gene3D" id="3.30.420.40">
    <property type="match status" value="2"/>
</dbReference>
<dbReference type="EC" id="2.7.1.30" evidence="3"/>
<dbReference type="Pfam" id="PF00370">
    <property type="entry name" value="FGGY_N"/>
    <property type="match status" value="1"/>
</dbReference>
<evidence type="ECO:0000256" key="2">
    <source>
        <dbReference type="ARBA" id="ARBA00009156"/>
    </source>
</evidence>
<dbReference type="PANTHER" id="PTHR10196">
    <property type="entry name" value="SUGAR KINASE"/>
    <property type="match status" value="1"/>
</dbReference>
<dbReference type="InterPro" id="IPR043129">
    <property type="entry name" value="ATPase_NBD"/>
</dbReference>
<sequence>MQNEKYVAAIDQGTTGTRCAIFDHNARLIGWAYKKHKQIIKKEGYIEQDPIEIIQNVRYVINAAVKNAKINKKQVFSIGISNQRETIVAWNKRNSLPIYNAISWQDTRTKDYIKKINKKGITKKIKDKTGLRPSTYFSASKIQWLLKNSDRFKTLVSSGDALVGNMDSWIVWNLTNGKMHYTDYTNASTTMLMNLRKLDWDSDLMNFFGIPRDILPDIVDYGKNNGFGNFSRSGFNTVIGSVMGDQQAALFGERCLSQGDIKITYGTGSFILQNTGKKIINKDGLISTCAYSLGKNDVFYALEGSIPFSGAIFDWLKNIGIIKSFDEIDKAIQERKNNGIYFVPAFNGLLAPYWDENAKGLIMGLTNKTDKLDIISAATNSICLQVKDIINRMNIDENINIKVDGGVSINNKIMQLQSDFIGRNIYRQKINEASSLGAAFSAGLNTNFWEFNEIKNINIKYTSFRPLQKRETINKVYSEWLSAIKRSVVSIESFKYIKK</sequence>
<evidence type="ECO:0000313" key="13">
    <source>
        <dbReference type="Proteomes" id="UP000009376"/>
    </source>
</evidence>
<dbReference type="SUPFAM" id="SSF53067">
    <property type="entry name" value="Actin-like ATPase domain"/>
    <property type="match status" value="2"/>
</dbReference>
<keyword evidence="6 12" id="KW-0418">Kinase</keyword>
<dbReference type="NCBIfam" id="NF000756">
    <property type="entry name" value="PRK00047.1"/>
    <property type="match status" value="1"/>
</dbReference>
<evidence type="ECO:0000259" key="11">
    <source>
        <dbReference type="Pfam" id="PF02782"/>
    </source>
</evidence>
<gene>
    <name evidence="12" type="ORF">BJBARM5_0228</name>
</gene>
<keyword evidence="8" id="KW-0067">ATP-binding</keyword>
<evidence type="ECO:0000256" key="1">
    <source>
        <dbReference type="ARBA" id="ARBA00005190"/>
    </source>
</evidence>
<organism evidence="12 13">
    <name type="scientific">Candidatus Parvarchaeum acidophilus ARMAN-5</name>
    <dbReference type="NCBI Taxonomy" id="662762"/>
    <lineage>
        <taxon>Archaea</taxon>
        <taxon>Candidatus Parvarchaeota</taxon>
        <taxon>Candidatus Parvarchaeum</taxon>
    </lineage>
</organism>
<dbReference type="GO" id="GO:0004370">
    <property type="term" value="F:glycerol kinase activity"/>
    <property type="evidence" value="ECO:0007669"/>
    <property type="project" value="UniProtKB-EC"/>
</dbReference>
<dbReference type="GO" id="GO:0005524">
    <property type="term" value="F:ATP binding"/>
    <property type="evidence" value="ECO:0007669"/>
    <property type="project" value="UniProtKB-KW"/>
</dbReference>
<evidence type="ECO:0000256" key="9">
    <source>
        <dbReference type="ARBA" id="ARBA00043149"/>
    </source>
</evidence>
<accession>D6GUT1</accession>
<evidence type="ECO:0000313" key="12">
    <source>
        <dbReference type="EMBL" id="EFD93071.1"/>
    </source>
</evidence>
<comment type="pathway">
    <text evidence="1">Polyol metabolism; glycerol degradation via glycerol kinase pathway; sn-glycerol 3-phosphate from glycerol: step 1/1.</text>
</comment>
<dbReference type="AlphaFoldDB" id="D6GUT1"/>
<name>D6GUT1_PARA5</name>
<dbReference type="GO" id="GO:0006071">
    <property type="term" value="P:glycerol metabolic process"/>
    <property type="evidence" value="ECO:0007669"/>
    <property type="project" value="UniProtKB-KW"/>
</dbReference>
<dbReference type="PROSITE" id="PS00933">
    <property type="entry name" value="FGGY_KINASES_1"/>
    <property type="match status" value="1"/>
</dbReference>
<evidence type="ECO:0000256" key="5">
    <source>
        <dbReference type="ARBA" id="ARBA00022741"/>
    </source>
</evidence>
<feature type="domain" description="Carbohydrate kinase FGGY C-terminal" evidence="11">
    <location>
        <begin position="262"/>
        <end position="443"/>
    </location>
</feature>
<dbReference type="PANTHER" id="PTHR10196:SF69">
    <property type="entry name" value="GLYCEROL KINASE"/>
    <property type="match status" value="1"/>
</dbReference>
<evidence type="ECO:0000256" key="6">
    <source>
        <dbReference type="ARBA" id="ARBA00022777"/>
    </source>
</evidence>
<keyword evidence="7" id="KW-0319">Glycerol metabolism</keyword>
<dbReference type="FunFam" id="3.30.420.40:FF:000086">
    <property type="entry name" value="Glycerol kinase"/>
    <property type="match status" value="1"/>
</dbReference>
<evidence type="ECO:0000256" key="4">
    <source>
        <dbReference type="ARBA" id="ARBA00022679"/>
    </source>
</evidence>
<feature type="domain" description="Carbohydrate kinase FGGY N-terminal" evidence="10">
    <location>
        <begin position="6"/>
        <end position="252"/>
    </location>
</feature>
<dbReference type="EMBL" id="GG745547">
    <property type="protein sequence ID" value="EFD93071.1"/>
    <property type="molecule type" value="Genomic_DNA"/>
</dbReference>
<protein>
    <recommendedName>
        <fullName evidence="3">glycerol kinase</fullName>
        <ecNumber evidence="3">2.7.1.30</ecNumber>
    </recommendedName>
    <alternativeName>
        <fullName evidence="9">ATP:glycerol 3-phosphotransferase</fullName>
    </alternativeName>
</protein>
<dbReference type="Proteomes" id="UP000009376">
    <property type="component" value="Unassembled WGS sequence"/>
</dbReference>
<evidence type="ECO:0000256" key="8">
    <source>
        <dbReference type="ARBA" id="ARBA00022840"/>
    </source>
</evidence>
<comment type="similarity">
    <text evidence="2">Belongs to the FGGY kinase family.</text>
</comment>
<dbReference type="CDD" id="cd07769">
    <property type="entry name" value="ASKHA_NBD_FGGY_GK"/>
    <property type="match status" value="1"/>
</dbReference>
<dbReference type="InterPro" id="IPR018483">
    <property type="entry name" value="Carb_kinase_FGGY_CS"/>
</dbReference>
<dbReference type="Pfam" id="PF02782">
    <property type="entry name" value="FGGY_C"/>
    <property type="match status" value="1"/>
</dbReference>